<feature type="transmembrane region" description="Helical" evidence="6">
    <location>
        <begin position="202"/>
        <end position="226"/>
    </location>
</feature>
<reference evidence="8" key="1">
    <citation type="submission" date="2022-01" db="EMBL/GenBank/DDBJ databases">
        <authorList>
            <person name="King R."/>
        </authorList>
    </citation>
    <scope>NUCLEOTIDE SEQUENCE</scope>
</reference>
<feature type="transmembrane region" description="Helical" evidence="6">
    <location>
        <begin position="47"/>
        <end position="71"/>
    </location>
</feature>
<dbReference type="InterPro" id="IPR050911">
    <property type="entry name" value="DRAM/TMEM150_Autophagy_Mod"/>
</dbReference>
<dbReference type="AlphaFoldDB" id="A0A9N9XIJ0"/>
<evidence type="ECO:0000259" key="7">
    <source>
        <dbReference type="Pfam" id="PF10277"/>
    </source>
</evidence>
<comment type="subcellular location">
    <subcellularLocation>
        <location evidence="1">Endomembrane system</location>
        <topology evidence="1">Multi-pass membrane protein</topology>
    </subcellularLocation>
</comment>
<feature type="transmembrane region" description="Helical" evidence="6">
    <location>
        <begin position="7"/>
        <end position="27"/>
    </location>
</feature>
<evidence type="ECO:0000256" key="3">
    <source>
        <dbReference type="ARBA" id="ARBA00022692"/>
    </source>
</evidence>
<feature type="domain" description="CWH43-like N-terminal" evidence="7">
    <location>
        <begin position="7"/>
        <end position="230"/>
    </location>
</feature>
<evidence type="ECO:0000256" key="1">
    <source>
        <dbReference type="ARBA" id="ARBA00004127"/>
    </source>
</evidence>
<protein>
    <recommendedName>
        <fullName evidence="7">CWH43-like N-terminal domain-containing protein</fullName>
    </recommendedName>
</protein>
<feature type="transmembrane region" description="Helical" evidence="6">
    <location>
        <begin position="157"/>
        <end position="182"/>
    </location>
</feature>
<dbReference type="GO" id="GO:0012505">
    <property type="term" value="C:endomembrane system"/>
    <property type="evidence" value="ECO:0007669"/>
    <property type="project" value="UniProtKB-SubCell"/>
</dbReference>
<evidence type="ECO:0000313" key="9">
    <source>
        <dbReference type="Proteomes" id="UP001153709"/>
    </source>
</evidence>
<accession>A0A9N9XIJ0</accession>
<evidence type="ECO:0000313" key="8">
    <source>
        <dbReference type="EMBL" id="CAG9837804.1"/>
    </source>
</evidence>
<name>A0A9N9XIJ0_DIABA</name>
<dbReference type="PANTHER" id="PTHR21324">
    <property type="entry name" value="FASTING-INDUCIBLE INTEGRAL MEMBRANE PROTEIN TM6P1-RELATED"/>
    <property type="match status" value="1"/>
</dbReference>
<sequence length="247" mass="28161">MAFRKIYVFPILFGIWIPLTVFITFTVSVLTEHVRPILPYISDTGTWAPESCIFGIMLTIGSIFLLIIVYVRYRYLQEIQRKNNYSMTLRKINTAGLYVGYISIFGCLIVANFQVTETFVVHNIGAFSCFGCGAIYQVIQVILSFKMYPTIGHRKNNIFRAVVTAISCLTFIITFVCAALSIRYFTGTDMTKWKQEDGGYEFHIASAVSEYILVISTVLHVVTYFYEFRTIEFNEPPISIKDVVADA</sequence>
<evidence type="ECO:0000256" key="5">
    <source>
        <dbReference type="ARBA" id="ARBA00023136"/>
    </source>
</evidence>
<proteinExistence type="inferred from homology"/>
<dbReference type="OrthoDB" id="191706at2759"/>
<gene>
    <name evidence="8" type="ORF">DIABBA_LOCUS10759</name>
</gene>
<keyword evidence="5 6" id="KW-0472">Membrane</keyword>
<feature type="transmembrane region" description="Helical" evidence="6">
    <location>
        <begin position="119"/>
        <end position="145"/>
    </location>
</feature>
<dbReference type="Proteomes" id="UP001153709">
    <property type="component" value="Chromosome 7"/>
</dbReference>
<dbReference type="PANTHER" id="PTHR21324:SF2">
    <property type="entry name" value="EG:22E5.9 PROTEIN"/>
    <property type="match status" value="1"/>
</dbReference>
<comment type="similarity">
    <text evidence="2">Belongs to the DRAM/TMEM150 family.</text>
</comment>
<keyword evidence="3 6" id="KW-0812">Transmembrane</keyword>
<dbReference type="InterPro" id="IPR019402">
    <property type="entry name" value="CWH43_N"/>
</dbReference>
<dbReference type="EMBL" id="OU898282">
    <property type="protein sequence ID" value="CAG9837804.1"/>
    <property type="molecule type" value="Genomic_DNA"/>
</dbReference>
<keyword evidence="9" id="KW-1185">Reference proteome</keyword>
<organism evidence="8 9">
    <name type="scientific">Diabrotica balteata</name>
    <name type="common">Banded cucumber beetle</name>
    <dbReference type="NCBI Taxonomy" id="107213"/>
    <lineage>
        <taxon>Eukaryota</taxon>
        <taxon>Metazoa</taxon>
        <taxon>Ecdysozoa</taxon>
        <taxon>Arthropoda</taxon>
        <taxon>Hexapoda</taxon>
        <taxon>Insecta</taxon>
        <taxon>Pterygota</taxon>
        <taxon>Neoptera</taxon>
        <taxon>Endopterygota</taxon>
        <taxon>Coleoptera</taxon>
        <taxon>Polyphaga</taxon>
        <taxon>Cucujiformia</taxon>
        <taxon>Chrysomeloidea</taxon>
        <taxon>Chrysomelidae</taxon>
        <taxon>Galerucinae</taxon>
        <taxon>Diabroticina</taxon>
        <taxon>Diabroticites</taxon>
        <taxon>Diabrotica</taxon>
    </lineage>
</organism>
<evidence type="ECO:0000256" key="2">
    <source>
        <dbReference type="ARBA" id="ARBA00006565"/>
    </source>
</evidence>
<keyword evidence="4 6" id="KW-1133">Transmembrane helix</keyword>
<evidence type="ECO:0000256" key="4">
    <source>
        <dbReference type="ARBA" id="ARBA00022989"/>
    </source>
</evidence>
<evidence type="ECO:0000256" key="6">
    <source>
        <dbReference type="SAM" id="Phobius"/>
    </source>
</evidence>
<feature type="transmembrane region" description="Helical" evidence="6">
    <location>
        <begin position="92"/>
        <end position="113"/>
    </location>
</feature>
<dbReference type="Pfam" id="PF10277">
    <property type="entry name" value="Frag1"/>
    <property type="match status" value="1"/>
</dbReference>